<feature type="compositionally biased region" description="Basic and acidic residues" evidence="1">
    <location>
        <begin position="137"/>
        <end position="152"/>
    </location>
</feature>
<dbReference type="AlphaFoldDB" id="A0A6J4SNT1"/>
<keyword evidence="2" id="KW-0648">Protein biosynthesis</keyword>
<dbReference type="GO" id="GO:0003746">
    <property type="term" value="F:translation elongation factor activity"/>
    <property type="evidence" value="ECO:0007669"/>
    <property type="project" value="UniProtKB-KW"/>
</dbReference>
<protein>
    <submittedName>
        <fullName evidence="2">Translation elongation factor Ts</fullName>
    </submittedName>
</protein>
<proteinExistence type="predicted"/>
<reference evidence="2" key="1">
    <citation type="submission" date="2020-02" db="EMBL/GenBank/DDBJ databases">
        <authorList>
            <person name="Meier V. D."/>
        </authorList>
    </citation>
    <scope>NUCLEOTIDE SEQUENCE</scope>
    <source>
        <strain evidence="2">AVDCRST_MAG69</strain>
    </source>
</reference>
<accession>A0A6J4SNT1</accession>
<feature type="non-terminal residue" evidence="2">
    <location>
        <position position="1"/>
    </location>
</feature>
<dbReference type="EMBL" id="CADCVP010000189">
    <property type="protein sequence ID" value="CAA9499503.1"/>
    <property type="molecule type" value="Genomic_DNA"/>
</dbReference>
<keyword evidence="2" id="KW-0251">Elongation factor</keyword>
<feature type="compositionally biased region" description="Basic and acidic residues" evidence="1">
    <location>
        <begin position="172"/>
        <end position="192"/>
    </location>
</feature>
<organism evidence="2">
    <name type="scientific">uncultured Solirubrobacteraceae bacterium</name>
    <dbReference type="NCBI Taxonomy" id="1162706"/>
    <lineage>
        <taxon>Bacteria</taxon>
        <taxon>Bacillati</taxon>
        <taxon>Actinomycetota</taxon>
        <taxon>Thermoleophilia</taxon>
        <taxon>Solirubrobacterales</taxon>
        <taxon>Solirubrobacteraceae</taxon>
        <taxon>environmental samples</taxon>
    </lineage>
</organism>
<feature type="compositionally biased region" description="Low complexity" evidence="1">
    <location>
        <begin position="123"/>
        <end position="134"/>
    </location>
</feature>
<feature type="compositionally biased region" description="Basic and acidic residues" evidence="1">
    <location>
        <begin position="49"/>
        <end position="65"/>
    </location>
</feature>
<gene>
    <name evidence="2" type="ORF">AVDCRST_MAG69-1798</name>
</gene>
<feature type="non-terminal residue" evidence="2">
    <location>
        <position position="202"/>
    </location>
</feature>
<feature type="compositionally biased region" description="Basic and acidic residues" evidence="1">
    <location>
        <begin position="96"/>
        <end position="111"/>
    </location>
</feature>
<feature type="compositionally biased region" description="Low complexity" evidence="1">
    <location>
        <begin position="153"/>
        <end position="171"/>
    </location>
</feature>
<name>A0A6J4SNT1_9ACTN</name>
<feature type="compositionally biased region" description="Basic and acidic residues" evidence="1">
    <location>
        <begin position="22"/>
        <end position="34"/>
    </location>
</feature>
<feature type="region of interest" description="Disordered" evidence="1">
    <location>
        <begin position="1"/>
        <end position="202"/>
    </location>
</feature>
<sequence length="202" mass="22128">EHQHDHGSPGQGAPRPHRRRHDGLQEGAGRDGGRHRQGGRAPARQARRQGAEDGWPRGDGGDHPVLHPRQRQGRRADRGQLQHGLRGAQRGLPALRPRDRDARRGVADREVGVGGRRARGRPPGRAAGLRAAGGRQAGEHPRPHRRGQDRQVARGGRPAQPAARQPGQAPGQDDRAAAHGALRADRREHRDPPLLPLRHRRL</sequence>
<evidence type="ECO:0000256" key="1">
    <source>
        <dbReference type="SAM" id="MobiDB-lite"/>
    </source>
</evidence>
<evidence type="ECO:0000313" key="2">
    <source>
        <dbReference type="EMBL" id="CAA9499503.1"/>
    </source>
</evidence>